<dbReference type="AlphaFoldDB" id="A0A645JKL1"/>
<dbReference type="EMBL" id="VSSQ01136658">
    <property type="protein sequence ID" value="MPN60864.1"/>
    <property type="molecule type" value="Genomic_DNA"/>
</dbReference>
<evidence type="ECO:0000313" key="8">
    <source>
        <dbReference type="EMBL" id="MPN60864.1"/>
    </source>
</evidence>
<dbReference type="PANTHER" id="PTHR43065:SF10">
    <property type="entry name" value="PEROXIDE STRESS-ACTIVATED HISTIDINE KINASE MAK3"/>
    <property type="match status" value="1"/>
</dbReference>
<dbReference type="GO" id="GO:0005524">
    <property type="term" value="F:ATP binding"/>
    <property type="evidence" value="ECO:0007669"/>
    <property type="project" value="UniProtKB-KW"/>
</dbReference>
<keyword evidence="3" id="KW-0547">Nucleotide-binding</keyword>
<evidence type="ECO:0000256" key="3">
    <source>
        <dbReference type="ARBA" id="ARBA00022741"/>
    </source>
</evidence>
<protein>
    <submittedName>
        <fullName evidence="8">Sensor protein SrrB</fullName>
        <ecNumber evidence="8">2.7.13.3</ecNumber>
    </submittedName>
</protein>
<evidence type="ECO:0000256" key="1">
    <source>
        <dbReference type="ARBA" id="ARBA00022553"/>
    </source>
</evidence>
<sequence>MLMRSSALIKGIDLKENYSCNAVSCLCDESKIKQVIINLLSNAFDASERGCCVVISTYRENQNICISVKDTGTGISDEIITSIFEPFFTEKTQGTGMGLFLSKQIAKEHGGDLVVKSTLGQGSEFILQLPIGA</sequence>
<comment type="caution">
    <text evidence="8">The sequence shown here is derived from an EMBL/GenBank/DDBJ whole genome shotgun (WGS) entry which is preliminary data.</text>
</comment>
<dbReference type="Gene3D" id="3.30.565.10">
    <property type="entry name" value="Histidine kinase-like ATPase, C-terminal domain"/>
    <property type="match status" value="1"/>
</dbReference>
<feature type="domain" description="Histidine kinase" evidence="7">
    <location>
        <begin position="1"/>
        <end position="133"/>
    </location>
</feature>
<accession>A0A645JKL1</accession>
<dbReference type="SMART" id="SM00387">
    <property type="entry name" value="HATPase_c"/>
    <property type="match status" value="1"/>
</dbReference>
<evidence type="ECO:0000259" key="7">
    <source>
        <dbReference type="PROSITE" id="PS50109"/>
    </source>
</evidence>
<keyword evidence="6" id="KW-0902">Two-component regulatory system</keyword>
<evidence type="ECO:0000256" key="2">
    <source>
        <dbReference type="ARBA" id="ARBA00022679"/>
    </source>
</evidence>
<dbReference type="Pfam" id="PF02518">
    <property type="entry name" value="HATPase_c"/>
    <property type="match status" value="1"/>
</dbReference>
<keyword evidence="2 8" id="KW-0808">Transferase</keyword>
<dbReference type="SUPFAM" id="SSF55874">
    <property type="entry name" value="ATPase domain of HSP90 chaperone/DNA topoisomerase II/histidine kinase"/>
    <property type="match status" value="1"/>
</dbReference>
<evidence type="ECO:0000256" key="4">
    <source>
        <dbReference type="ARBA" id="ARBA00022777"/>
    </source>
</evidence>
<keyword evidence="5" id="KW-0067">ATP-binding</keyword>
<dbReference type="InterPro" id="IPR003594">
    <property type="entry name" value="HATPase_dom"/>
</dbReference>
<dbReference type="InterPro" id="IPR004358">
    <property type="entry name" value="Sig_transdc_His_kin-like_C"/>
</dbReference>
<proteinExistence type="predicted"/>
<dbReference type="GO" id="GO:0004673">
    <property type="term" value="F:protein histidine kinase activity"/>
    <property type="evidence" value="ECO:0007669"/>
    <property type="project" value="UniProtKB-EC"/>
</dbReference>
<dbReference type="PANTHER" id="PTHR43065">
    <property type="entry name" value="SENSOR HISTIDINE KINASE"/>
    <property type="match status" value="1"/>
</dbReference>
<name>A0A645JKL1_9ZZZZ</name>
<evidence type="ECO:0000256" key="6">
    <source>
        <dbReference type="ARBA" id="ARBA00023012"/>
    </source>
</evidence>
<dbReference type="PRINTS" id="PR00344">
    <property type="entry name" value="BCTRLSENSOR"/>
</dbReference>
<reference evidence="8" key="1">
    <citation type="submission" date="2019-08" db="EMBL/GenBank/DDBJ databases">
        <authorList>
            <person name="Kucharzyk K."/>
            <person name="Murdoch R.W."/>
            <person name="Higgins S."/>
            <person name="Loffler F."/>
        </authorList>
    </citation>
    <scope>NUCLEOTIDE SEQUENCE</scope>
</reference>
<dbReference type="PROSITE" id="PS50109">
    <property type="entry name" value="HIS_KIN"/>
    <property type="match status" value="1"/>
</dbReference>
<organism evidence="8">
    <name type="scientific">bioreactor metagenome</name>
    <dbReference type="NCBI Taxonomy" id="1076179"/>
    <lineage>
        <taxon>unclassified sequences</taxon>
        <taxon>metagenomes</taxon>
        <taxon>ecological metagenomes</taxon>
    </lineage>
</organism>
<evidence type="ECO:0000256" key="5">
    <source>
        <dbReference type="ARBA" id="ARBA00022840"/>
    </source>
</evidence>
<dbReference type="GO" id="GO:0000160">
    <property type="term" value="P:phosphorelay signal transduction system"/>
    <property type="evidence" value="ECO:0007669"/>
    <property type="project" value="UniProtKB-KW"/>
</dbReference>
<gene>
    <name evidence="8" type="primary">srrB_8</name>
    <name evidence="8" type="ORF">SDC9_208597</name>
</gene>
<keyword evidence="4" id="KW-0418">Kinase</keyword>
<keyword evidence="1" id="KW-0597">Phosphoprotein</keyword>
<dbReference type="EC" id="2.7.13.3" evidence="8"/>
<dbReference type="InterPro" id="IPR005467">
    <property type="entry name" value="His_kinase_dom"/>
</dbReference>
<dbReference type="InterPro" id="IPR036890">
    <property type="entry name" value="HATPase_C_sf"/>
</dbReference>